<dbReference type="EMBL" id="CP023819">
    <property type="protein sequence ID" value="ATL91341.1"/>
    <property type="molecule type" value="Genomic_DNA"/>
</dbReference>
<comment type="similarity">
    <text evidence="1">Belongs to the LacAB/RpiB family.</text>
</comment>
<dbReference type="GO" id="GO:0004751">
    <property type="term" value="F:ribose-5-phosphate isomerase activity"/>
    <property type="evidence" value="ECO:0007669"/>
    <property type="project" value="UniProtKB-EC"/>
</dbReference>
<name>A0A1Q6QUS7_9FIRM</name>
<evidence type="ECO:0000256" key="4">
    <source>
        <dbReference type="PIRSR" id="PIRSR005384-2"/>
    </source>
</evidence>
<feature type="active site" description="Proton acceptor" evidence="3">
    <location>
        <position position="67"/>
    </location>
</feature>
<dbReference type="SUPFAM" id="SSF89623">
    <property type="entry name" value="Ribose/Galactose isomerase RpiB/AlsB"/>
    <property type="match status" value="1"/>
</dbReference>
<evidence type="ECO:0000313" key="6">
    <source>
        <dbReference type="EMBL" id="MSC62749.1"/>
    </source>
</evidence>
<dbReference type="EMBL" id="QVEQ01000002">
    <property type="protein sequence ID" value="RGB72820.1"/>
    <property type="molecule type" value="Genomic_DNA"/>
</dbReference>
<evidence type="ECO:0000256" key="1">
    <source>
        <dbReference type="ARBA" id="ARBA00008754"/>
    </source>
</evidence>
<dbReference type="PANTHER" id="PTHR43732:SF1">
    <property type="entry name" value="RIBOSE 5-PHOSPHATE ISOMERASE"/>
    <property type="match status" value="1"/>
</dbReference>
<proteinExistence type="inferred from homology"/>
<feature type="binding site" evidence="4">
    <location>
        <position position="134"/>
    </location>
    <ligand>
        <name>D-ribulose 5-phosphate</name>
        <dbReference type="ChEBI" id="CHEBI:58121"/>
    </ligand>
</feature>
<dbReference type="KEGG" id="fpra:CG447_12505"/>
<sequence>MAKPIALAADHGGFELKEAVKAHLDELGLEYIDFGTHSTASVDYPDMALPACDAVVSGQCDKALLFCGTGVGISMAANKVKGIRACCCSDSFSCEYTRRHNDANALCMGGRVVGPGLACQLVDLFLNTPFEGGRHEKRIAKLMAIETR</sequence>
<dbReference type="EMBL" id="QVEZ01000005">
    <property type="protein sequence ID" value="RGC05312.1"/>
    <property type="molecule type" value="Genomic_DNA"/>
</dbReference>
<dbReference type="Proteomes" id="UP000223709">
    <property type="component" value="Chromosome"/>
</dbReference>
<reference evidence="12 13" key="3">
    <citation type="submission" date="2018-08" db="EMBL/GenBank/DDBJ databases">
        <title>A genome reference for cultivated species of the human gut microbiota.</title>
        <authorList>
            <person name="Zou Y."/>
            <person name="Xue W."/>
            <person name="Luo G."/>
        </authorList>
    </citation>
    <scope>NUCLEOTIDE SEQUENCE [LARGE SCALE GENOMIC DNA]</scope>
    <source>
        <strain evidence="8 13">AF36-11AT</strain>
        <strain evidence="9 12">AM42-11AC</strain>
    </source>
</reference>
<dbReference type="InterPro" id="IPR003500">
    <property type="entry name" value="RpiB_LacA_LacB"/>
</dbReference>
<dbReference type="EMBL" id="NOUW01000014">
    <property type="protein sequence ID" value="PDX90226.1"/>
    <property type="molecule type" value="Genomic_DNA"/>
</dbReference>
<dbReference type="NCBIfam" id="TIGR00689">
    <property type="entry name" value="rpiB_lacA_lacB"/>
    <property type="match status" value="1"/>
</dbReference>
<feature type="binding site" evidence="4">
    <location>
        <position position="101"/>
    </location>
    <ligand>
        <name>D-ribulose 5-phosphate</name>
        <dbReference type="ChEBI" id="CHEBI:58121"/>
    </ligand>
</feature>
<dbReference type="Pfam" id="PF02502">
    <property type="entry name" value="LacAB_rpiB"/>
    <property type="match status" value="1"/>
</dbReference>
<dbReference type="Proteomes" id="UP000461506">
    <property type="component" value="Unassembled WGS sequence"/>
</dbReference>
<evidence type="ECO:0000313" key="12">
    <source>
        <dbReference type="Proteomes" id="UP000261079"/>
    </source>
</evidence>
<dbReference type="EC" id="5.3.1.6" evidence="8"/>
<feature type="binding site" evidence="4">
    <location>
        <begin position="10"/>
        <end position="11"/>
    </location>
    <ligand>
        <name>D-ribulose 5-phosphate</name>
        <dbReference type="ChEBI" id="CHEBI:58121"/>
    </ligand>
</feature>
<feature type="active site" description="Proton donor" evidence="3">
    <location>
        <position position="100"/>
    </location>
</feature>
<evidence type="ECO:0000313" key="14">
    <source>
        <dbReference type="Proteomes" id="UP000461506"/>
    </source>
</evidence>
<dbReference type="EMBL" id="WKQN01000003">
    <property type="protein sequence ID" value="MSC62749.1"/>
    <property type="molecule type" value="Genomic_DNA"/>
</dbReference>
<reference evidence="7 10" key="1">
    <citation type="journal article" date="2017" name="Front. Microbiol.">
        <title>New Insights into the Diversity of the Genus Faecalibacterium.</title>
        <authorList>
            <person name="Benevides L."/>
            <person name="Burman S."/>
            <person name="Martin R."/>
            <person name="Robert V."/>
            <person name="Thomas M."/>
            <person name="Miquel S."/>
            <person name="Chain F."/>
            <person name="Sokol H."/>
            <person name="Bermudez-Humaran L.G."/>
            <person name="Morrison M."/>
            <person name="Langella P."/>
            <person name="Azevedo V.A."/>
            <person name="Chatel J.M."/>
            <person name="Soares S."/>
        </authorList>
    </citation>
    <scope>NUCLEOTIDE SEQUENCE [LARGE SCALE GENOMIC DNA]</scope>
    <source>
        <strain evidence="7 10">AHMP21</strain>
    </source>
</reference>
<reference evidence="6 14" key="4">
    <citation type="journal article" date="2019" name="Nat. Med.">
        <title>A library of human gut bacterial isolates paired with longitudinal multiomics data enables mechanistic microbiome research.</title>
        <authorList>
            <person name="Poyet M."/>
            <person name="Groussin M."/>
            <person name="Gibbons S.M."/>
            <person name="Avila-Pacheco J."/>
            <person name="Jiang X."/>
            <person name="Kearney S.M."/>
            <person name="Perrotta A.R."/>
            <person name="Berdy B."/>
            <person name="Zhao S."/>
            <person name="Lieberman T.D."/>
            <person name="Swanson P.K."/>
            <person name="Smith M."/>
            <person name="Roesemann S."/>
            <person name="Alexander J.E."/>
            <person name="Rich S.A."/>
            <person name="Livny J."/>
            <person name="Vlamakis H."/>
            <person name="Clish C."/>
            <person name="Bullock K."/>
            <person name="Deik A."/>
            <person name="Scott J."/>
            <person name="Pierce K.A."/>
            <person name="Xavier R.J."/>
            <person name="Alm E.J."/>
        </authorList>
    </citation>
    <scope>NUCLEOTIDE SEQUENCE [LARGE SCALE GENOMIC DNA]</scope>
    <source>
        <strain evidence="6 14">BIOML-A1</strain>
    </source>
</reference>
<dbReference type="InterPro" id="IPR004785">
    <property type="entry name" value="RpiB"/>
</dbReference>
<dbReference type="Proteomes" id="UP000220438">
    <property type="component" value="Unassembled WGS sequence"/>
</dbReference>
<dbReference type="Proteomes" id="UP000261079">
    <property type="component" value="Unassembled WGS sequence"/>
</dbReference>
<dbReference type="RefSeq" id="WP_005931511.1">
    <property type="nucleotide sequence ID" value="NZ_CABVEJ010000001.1"/>
</dbReference>
<keyword evidence="2 8" id="KW-0413">Isomerase</keyword>
<dbReference type="NCBIfam" id="TIGR01120">
    <property type="entry name" value="rpiB"/>
    <property type="match status" value="1"/>
</dbReference>
<evidence type="ECO:0000313" key="9">
    <source>
        <dbReference type="EMBL" id="RGC05312.1"/>
    </source>
</evidence>
<evidence type="ECO:0000313" key="5">
    <source>
        <dbReference type="EMBL" id="ATL91341.1"/>
    </source>
</evidence>
<evidence type="ECO:0000313" key="13">
    <source>
        <dbReference type="Proteomes" id="UP000261140"/>
    </source>
</evidence>
<dbReference type="PIRSF" id="PIRSF005384">
    <property type="entry name" value="RpiB_LacA_B"/>
    <property type="match status" value="1"/>
</dbReference>
<dbReference type="AlphaFoldDB" id="A0A1Q6QUS7"/>
<reference evidence="5 11" key="2">
    <citation type="submission" date="2017-10" db="EMBL/GenBank/DDBJ databases">
        <title>Complete Genome Sequence of Faecalibacterium prausnitzii isolated from the gut of healthy adult Indian.</title>
        <authorList>
            <person name="Bag S."/>
            <person name="Ghosh T.S."/>
            <person name="Das B."/>
        </authorList>
    </citation>
    <scope>NUCLEOTIDE SEQUENCE [LARGE SCALE GENOMIC DNA]</scope>
    <source>
        <strain evidence="5 11">Indica</strain>
    </source>
</reference>
<evidence type="ECO:0000313" key="11">
    <source>
        <dbReference type="Proteomes" id="UP000223709"/>
    </source>
</evidence>
<evidence type="ECO:0000313" key="7">
    <source>
        <dbReference type="EMBL" id="PDX90226.1"/>
    </source>
</evidence>
<gene>
    <name evidence="8" type="primary">rpiB</name>
    <name evidence="7" type="ORF">CHR61_04700</name>
    <name evidence="5" type="ORF">CRH10_11465</name>
    <name evidence="9" type="ORF">DW905_09335</name>
    <name evidence="8" type="ORF">DWZ89_02960</name>
    <name evidence="6" type="ORF">GKD95_05205</name>
</gene>
<feature type="binding site" evidence="4">
    <location>
        <begin position="68"/>
        <end position="72"/>
    </location>
    <ligand>
        <name>D-ribulose 5-phosphate</name>
        <dbReference type="ChEBI" id="CHEBI:58121"/>
    </ligand>
</feature>
<dbReference type="Proteomes" id="UP000261140">
    <property type="component" value="Unassembled WGS sequence"/>
</dbReference>
<evidence type="ECO:0000256" key="3">
    <source>
        <dbReference type="PIRSR" id="PIRSR005384-1"/>
    </source>
</evidence>
<accession>A0A1Q6QUS7</accession>
<feature type="binding site" evidence="4">
    <location>
        <position position="138"/>
    </location>
    <ligand>
        <name>D-ribulose 5-phosphate</name>
        <dbReference type="ChEBI" id="CHEBI:58121"/>
    </ligand>
</feature>
<evidence type="ECO:0000256" key="2">
    <source>
        <dbReference type="ARBA" id="ARBA00023235"/>
    </source>
</evidence>
<dbReference type="GeneID" id="90660957"/>
<protein>
    <submittedName>
        <fullName evidence="8">Ribose 5-phosphate isomerase B</fullName>
        <ecNumber evidence="8">5.3.1.6</ecNumber>
    </submittedName>
</protein>
<evidence type="ECO:0000313" key="10">
    <source>
        <dbReference type="Proteomes" id="UP000220438"/>
    </source>
</evidence>
<dbReference type="InterPro" id="IPR036569">
    <property type="entry name" value="RpiB_LacA_LacB_sf"/>
</dbReference>
<dbReference type="InterPro" id="IPR051812">
    <property type="entry name" value="SPI_LacAB/RpiB"/>
</dbReference>
<evidence type="ECO:0000313" key="8">
    <source>
        <dbReference type="EMBL" id="RGB72820.1"/>
    </source>
</evidence>
<dbReference type="GO" id="GO:0005975">
    <property type="term" value="P:carbohydrate metabolic process"/>
    <property type="evidence" value="ECO:0007669"/>
    <property type="project" value="InterPro"/>
</dbReference>
<organism evidence="8 13">
    <name type="scientific">Faecalibacterium prausnitzii</name>
    <dbReference type="NCBI Taxonomy" id="853"/>
    <lineage>
        <taxon>Bacteria</taxon>
        <taxon>Bacillati</taxon>
        <taxon>Bacillota</taxon>
        <taxon>Clostridia</taxon>
        <taxon>Eubacteriales</taxon>
        <taxon>Oscillospiraceae</taxon>
        <taxon>Faecalibacterium</taxon>
    </lineage>
</organism>
<feature type="binding site" evidence="4">
    <location>
        <position position="111"/>
    </location>
    <ligand>
        <name>D-ribulose 5-phosphate</name>
        <dbReference type="ChEBI" id="CHEBI:58121"/>
    </ligand>
</feature>
<dbReference type="NCBIfam" id="NF004051">
    <property type="entry name" value="PRK05571.1"/>
    <property type="match status" value="1"/>
</dbReference>
<dbReference type="Gene3D" id="3.40.1400.10">
    <property type="entry name" value="Sugar-phosphate isomerase, RpiB/LacA/LacB"/>
    <property type="match status" value="1"/>
</dbReference>
<dbReference type="PANTHER" id="PTHR43732">
    <property type="entry name" value="RIBOSE 5-PHOSPHATE ISOMERASE-RELATED"/>
    <property type="match status" value="1"/>
</dbReference>